<dbReference type="Gene3D" id="1.10.1200.10">
    <property type="entry name" value="ACP-like"/>
    <property type="match status" value="1"/>
</dbReference>
<gene>
    <name evidence="4" type="ORF">LTR09_011718</name>
</gene>
<accession>A0AAJ0D5U9</accession>
<comment type="caution">
    <text evidence="4">The sequence shown here is derived from an EMBL/GenBank/DDBJ whole genome shotgun (WGS) entry which is preliminary data.</text>
</comment>
<proteinExistence type="predicted"/>
<protein>
    <recommendedName>
        <fullName evidence="3">Carrier domain-containing protein</fullName>
    </recommendedName>
</protein>
<dbReference type="GO" id="GO:0006633">
    <property type="term" value="P:fatty acid biosynthetic process"/>
    <property type="evidence" value="ECO:0007669"/>
    <property type="project" value="TreeGrafter"/>
</dbReference>
<dbReference type="InterPro" id="IPR013968">
    <property type="entry name" value="PKS_KR"/>
</dbReference>
<dbReference type="InterPro" id="IPR050091">
    <property type="entry name" value="PKS_NRPS_Biosynth_Enz"/>
</dbReference>
<reference evidence="4" key="1">
    <citation type="submission" date="2023-04" db="EMBL/GenBank/DDBJ databases">
        <title>Black Yeasts Isolated from many extreme environments.</title>
        <authorList>
            <person name="Coleine C."/>
            <person name="Stajich J.E."/>
            <person name="Selbmann L."/>
        </authorList>
    </citation>
    <scope>NUCLEOTIDE SEQUENCE</scope>
    <source>
        <strain evidence="4">CCFEE 5312</strain>
    </source>
</reference>
<name>A0AAJ0D5U9_9PEZI</name>
<evidence type="ECO:0000313" key="4">
    <source>
        <dbReference type="EMBL" id="KAK3046833.1"/>
    </source>
</evidence>
<feature type="domain" description="Carrier" evidence="3">
    <location>
        <begin position="186"/>
        <end position="264"/>
    </location>
</feature>
<keyword evidence="5" id="KW-1185">Reference proteome</keyword>
<dbReference type="Proteomes" id="UP001271007">
    <property type="component" value="Unassembled WGS sequence"/>
</dbReference>
<dbReference type="Pfam" id="PF00550">
    <property type="entry name" value="PP-binding"/>
    <property type="match status" value="1"/>
</dbReference>
<organism evidence="4 5">
    <name type="scientific">Extremus antarcticus</name>
    <dbReference type="NCBI Taxonomy" id="702011"/>
    <lineage>
        <taxon>Eukaryota</taxon>
        <taxon>Fungi</taxon>
        <taxon>Dikarya</taxon>
        <taxon>Ascomycota</taxon>
        <taxon>Pezizomycotina</taxon>
        <taxon>Dothideomycetes</taxon>
        <taxon>Dothideomycetidae</taxon>
        <taxon>Mycosphaerellales</taxon>
        <taxon>Extremaceae</taxon>
        <taxon>Extremus</taxon>
    </lineage>
</organism>
<dbReference type="GO" id="GO:0004312">
    <property type="term" value="F:fatty acid synthase activity"/>
    <property type="evidence" value="ECO:0007669"/>
    <property type="project" value="TreeGrafter"/>
</dbReference>
<dbReference type="GO" id="GO:0031177">
    <property type="term" value="F:phosphopantetheine binding"/>
    <property type="evidence" value="ECO:0007669"/>
    <property type="project" value="InterPro"/>
</dbReference>
<dbReference type="PROSITE" id="PS50075">
    <property type="entry name" value="CARRIER"/>
    <property type="match status" value="1"/>
</dbReference>
<keyword evidence="2" id="KW-0597">Phosphoprotein</keyword>
<dbReference type="SMART" id="SM00823">
    <property type="entry name" value="PKS_PP"/>
    <property type="match status" value="1"/>
</dbReference>
<dbReference type="InterPro" id="IPR006162">
    <property type="entry name" value="Ppantetheine_attach_site"/>
</dbReference>
<evidence type="ECO:0000256" key="2">
    <source>
        <dbReference type="ARBA" id="ARBA00022553"/>
    </source>
</evidence>
<dbReference type="InterPro" id="IPR020806">
    <property type="entry name" value="PKS_PP-bd"/>
</dbReference>
<sequence length="276" mass="29543">MTFSQWQTALNPKVLGTWNLHSHLPLSLDFFILLSSAAGVIGNPGQANYAAGNTYEDALAHYRRAQGLAATSLNLGLVVDPEDFESSAAAEGYLKRFSHFTGVTVTKREIQAALDAVMHSAPTALPAQIIVGMDDKLPRDSSGGLGTWSVDRKFDQRVSTNTASMAGTGADARSITSRLREAEGGKEAVAIVEDVLRNYLAAAVTAPPEDIDVEKPLYSFGVDSLKAIQVRNWVLKELGCEISVFDILSPIPLSQLASIVTKKSTLVDGDIRAALE</sequence>
<dbReference type="PANTHER" id="PTHR43775">
    <property type="entry name" value="FATTY ACID SYNTHASE"/>
    <property type="match status" value="1"/>
</dbReference>
<dbReference type="PANTHER" id="PTHR43775:SF29">
    <property type="entry name" value="ASPERFURANONE POLYKETIDE SYNTHASE AFOG-RELATED"/>
    <property type="match status" value="1"/>
</dbReference>
<dbReference type="InterPro" id="IPR036291">
    <property type="entry name" value="NAD(P)-bd_dom_sf"/>
</dbReference>
<dbReference type="SUPFAM" id="SSF51735">
    <property type="entry name" value="NAD(P)-binding Rossmann-fold domains"/>
    <property type="match status" value="1"/>
</dbReference>
<dbReference type="Pfam" id="PF08659">
    <property type="entry name" value="KR"/>
    <property type="match status" value="1"/>
</dbReference>
<dbReference type="PROSITE" id="PS00012">
    <property type="entry name" value="PHOSPHOPANTETHEINE"/>
    <property type="match status" value="1"/>
</dbReference>
<dbReference type="InterPro" id="IPR057326">
    <property type="entry name" value="KR_dom"/>
</dbReference>
<evidence type="ECO:0000259" key="3">
    <source>
        <dbReference type="PROSITE" id="PS50075"/>
    </source>
</evidence>
<dbReference type="SMART" id="SM00822">
    <property type="entry name" value="PKS_KR"/>
    <property type="match status" value="1"/>
</dbReference>
<evidence type="ECO:0000313" key="5">
    <source>
        <dbReference type="Proteomes" id="UP001271007"/>
    </source>
</evidence>
<dbReference type="GO" id="GO:0044550">
    <property type="term" value="P:secondary metabolite biosynthetic process"/>
    <property type="evidence" value="ECO:0007669"/>
    <property type="project" value="TreeGrafter"/>
</dbReference>
<keyword evidence="1" id="KW-0596">Phosphopantetheine</keyword>
<dbReference type="Gene3D" id="3.40.50.720">
    <property type="entry name" value="NAD(P)-binding Rossmann-like Domain"/>
    <property type="match status" value="1"/>
</dbReference>
<dbReference type="InterPro" id="IPR036736">
    <property type="entry name" value="ACP-like_sf"/>
</dbReference>
<dbReference type="SUPFAM" id="SSF47336">
    <property type="entry name" value="ACP-like"/>
    <property type="match status" value="1"/>
</dbReference>
<dbReference type="InterPro" id="IPR009081">
    <property type="entry name" value="PP-bd_ACP"/>
</dbReference>
<dbReference type="AlphaFoldDB" id="A0AAJ0D5U9"/>
<dbReference type="EMBL" id="JAWDJX010000078">
    <property type="protein sequence ID" value="KAK3046833.1"/>
    <property type="molecule type" value="Genomic_DNA"/>
</dbReference>
<evidence type="ECO:0000256" key="1">
    <source>
        <dbReference type="ARBA" id="ARBA00022450"/>
    </source>
</evidence>